<keyword evidence="4" id="KW-1185">Reference proteome</keyword>
<dbReference type="Proteomes" id="UP001362899">
    <property type="component" value="Unassembled WGS sequence"/>
</dbReference>
<name>A0AAV5RKR9_STABA</name>
<dbReference type="PANTHER" id="PTHR43173">
    <property type="entry name" value="ABC1 FAMILY PROTEIN"/>
    <property type="match status" value="1"/>
</dbReference>
<gene>
    <name evidence="3" type="ORF">DASB73_022860</name>
</gene>
<sequence length="510" mass="59021">MGKLATAFKRVSIASATALTGIYAYDQLFNNKVISRTCYAYYKTIVIASDYKLNFKEGKDIAALHERNALRLYNLITRNKGLYIKIGQSIAIQGGMLPAPYRTLLSKLYDDAPQDTWEQCENTLASELGNDLGRVFSHIDPNAVASASIAQVHKAKLLTGEDVAVKIQHADIEHSAKWDLGTYKLLMWTFDRFVFKMPMYFIGKYIADQVLLETDFRIEMQNANIMRKLVTNDNELGDKVYIPKVYEAYSGKRVMVMEWIDGVSLSKIDEVRAEKYDINRTLSSVFKVLTKEAFEWGVVHCDPHPGNWILRRKNGKEQLVMLDHGLYVFLNENLRTEYAKLWYAMFKRDMNEITRITQKWGFGDPKMFASATMIQKFDGTEKRNFEDDKRDAERFRSFLKDTEKIPLELIFVGRTQRILQGLNVMYGSPVNRINILVEEAFKVAKPEYTNDILPIRIIKRVFNWCYKETIMSASTLFHSFVRLLYFFMRDSPDENFEETMQKGGITLLNG</sequence>
<dbReference type="EMBL" id="BTGC01000005">
    <property type="protein sequence ID" value="GMM51328.1"/>
    <property type="molecule type" value="Genomic_DNA"/>
</dbReference>
<evidence type="ECO:0000313" key="4">
    <source>
        <dbReference type="Proteomes" id="UP001362899"/>
    </source>
</evidence>
<dbReference type="AlphaFoldDB" id="A0AAV5RKR9"/>
<evidence type="ECO:0000259" key="2">
    <source>
        <dbReference type="Pfam" id="PF03109"/>
    </source>
</evidence>
<feature type="domain" description="ABC1 atypical kinase-like" evidence="2">
    <location>
        <begin position="107"/>
        <end position="355"/>
    </location>
</feature>
<proteinExistence type="inferred from homology"/>
<dbReference type="InterPro" id="IPR011009">
    <property type="entry name" value="Kinase-like_dom_sf"/>
</dbReference>
<evidence type="ECO:0000313" key="3">
    <source>
        <dbReference type="EMBL" id="GMM51328.1"/>
    </source>
</evidence>
<dbReference type="InterPro" id="IPR045307">
    <property type="entry name" value="ADCK1_dom"/>
</dbReference>
<reference evidence="3 4" key="1">
    <citation type="journal article" date="2023" name="Elife">
        <title>Identification of key yeast species and microbe-microbe interactions impacting larval growth of Drosophila in the wild.</title>
        <authorList>
            <person name="Mure A."/>
            <person name="Sugiura Y."/>
            <person name="Maeda R."/>
            <person name="Honda K."/>
            <person name="Sakurai N."/>
            <person name="Takahashi Y."/>
            <person name="Watada M."/>
            <person name="Katoh T."/>
            <person name="Gotoh A."/>
            <person name="Gotoh Y."/>
            <person name="Taniguchi I."/>
            <person name="Nakamura K."/>
            <person name="Hayashi T."/>
            <person name="Katayama T."/>
            <person name="Uemura T."/>
            <person name="Hattori Y."/>
        </authorList>
    </citation>
    <scope>NUCLEOTIDE SEQUENCE [LARGE SCALE GENOMIC DNA]</scope>
    <source>
        <strain evidence="3 4">SB-73</strain>
    </source>
</reference>
<comment type="caution">
    <text evidence="3">The sequence shown here is derived from an EMBL/GenBank/DDBJ whole genome shotgun (WGS) entry which is preliminary data.</text>
</comment>
<comment type="similarity">
    <text evidence="1">Belongs to the protein kinase superfamily. ADCK protein kinase family.</text>
</comment>
<dbReference type="Pfam" id="PF03109">
    <property type="entry name" value="ABC1"/>
    <property type="match status" value="1"/>
</dbReference>
<protein>
    <recommendedName>
        <fullName evidence="2">ABC1 atypical kinase-like domain-containing protein</fullName>
    </recommendedName>
</protein>
<dbReference type="Gene3D" id="1.10.510.10">
    <property type="entry name" value="Transferase(Phosphotransferase) domain 1"/>
    <property type="match status" value="1"/>
</dbReference>
<accession>A0AAV5RKR9</accession>
<dbReference type="CDD" id="cd13969">
    <property type="entry name" value="ADCK1-like"/>
    <property type="match status" value="1"/>
</dbReference>
<dbReference type="PANTHER" id="PTHR43173:SF37">
    <property type="entry name" value="ABC1 FAMILY PROTEIN C10F6.14C"/>
    <property type="match status" value="1"/>
</dbReference>
<evidence type="ECO:0000256" key="1">
    <source>
        <dbReference type="ARBA" id="ARBA00009670"/>
    </source>
</evidence>
<dbReference type="SUPFAM" id="SSF56112">
    <property type="entry name" value="Protein kinase-like (PK-like)"/>
    <property type="match status" value="1"/>
</dbReference>
<dbReference type="InterPro" id="IPR051130">
    <property type="entry name" value="Mito_struct-func_regulator"/>
</dbReference>
<dbReference type="InterPro" id="IPR004147">
    <property type="entry name" value="ABC1_dom"/>
</dbReference>
<organism evidence="3 4">
    <name type="scientific">Starmerella bacillaris</name>
    <name type="common">Yeast</name>
    <name type="synonym">Candida zemplinina</name>
    <dbReference type="NCBI Taxonomy" id="1247836"/>
    <lineage>
        <taxon>Eukaryota</taxon>
        <taxon>Fungi</taxon>
        <taxon>Dikarya</taxon>
        <taxon>Ascomycota</taxon>
        <taxon>Saccharomycotina</taxon>
        <taxon>Dipodascomycetes</taxon>
        <taxon>Dipodascales</taxon>
        <taxon>Trichomonascaceae</taxon>
        <taxon>Starmerella</taxon>
    </lineage>
</organism>